<evidence type="ECO:0000256" key="3">
    <source>
        <dbReference type="SAM" id="Phobius"/>
    </source>
</evidence>
<dbReference type="SUPFAM" id="SSF56300">
    <property type="entry name" value="Metallo-dependent phosphatases"/>
    <property type="match status" value="1"/>
</dbReference>
<dbReference type="GO" id="GO:0046872">
    <property type="term" value="F:metal ion binding"/>
    <property type="evidence" value="ECO:0007669"/>
    <property type="project" value="UniProtKB-KW"/>
</dbReference>
<keyword evidence="1" id="KW-0479">Metal-binding</keyword>
<comment type="caution">
    <text evidence="5">The sequence shown here is derived from an EMBL/GenBank/DDBJ whole genome shotgun (WGS) entry which is preliminary data.</text>
</comment>
<keyword evidence="2" id="KW-0378">Hydrolase</keyword>
<dbReference type="PANTHER" id="PTHR31302:SF31">
    <property type="entry name" value="PHOSPHODIESTERASE YAEI"/>
    <property type="match status" value="1"/>
</dbReference>
<dbReference type="InterPro" id="IPR029052">
    <property type="entry name" value="Metallo-depent_PP-like"/>
</dbReference>
<dbReference type="CDD" id="cd07385">
    <property type="entry name" value="MPP_YkuE_C"/>
    <property type="match status" value="1"/>
</dbReference>
<dbReference type="GO" id="GO:0009245">
    <property type="term" value="P:lipid A biosynthetic process"/>
    <property type="evidence" value="ECO:0007669"/>
    <property type="project" value="TreeGrafter"/>
</dbReference>
<feature type="transmembrane region" description="Helical" evidence="3">
    <location>
        <begin position="6"/>
        <end position="27"/>
    </location>
</feature>
<evidence type="ECO:0000259" key="4">
    <source>
        <dbReference type="Pfam" id="PF00149"/>
    </source>
</evidence>
<keyword evidence="3" id="KW-0472">Membrane</keyword>
<sequence>MGPTLNLYYDIQILMLLVVFAAGVFFVERDRRHRRGSVAHRFQALSKTAAVLCTLGFIFVVYGSFIEPRIIRVVRAEVGLTGRRPLSAPVRIALISDSHLGPFKRDRFMRRVAAELIRIKPDIVVLAGDLVEDATRTGEARYLLPLAEVARRIPVFVALGNHDSGLGDELDYLPLDEHEAEVAGALGEAGAVVLKNEHQVIEVGGVRVLIAGLADIRSGKTDPGAALSGAPPDIPRIVIAHNPDVVRLLDSREVDLLLAGHTHGGQFRLPGIGSLVRIPTTLGQDVDRGLFRIGGIPLYITSGIGESGARARLFIPPEIALITVR</sequence>
<dbReference type="Pfam" id="PF00149">
    <property type="entry name" value="Metallophos"/>
    <property type="match status" value="1"/>
</dbReference>
<evidence type="ECO:0000256" key="1">
    <source>
        <dbReference type="ARBA" id="ARBA00022723"/>
    </source>
</evidence>
<proteinExistence type="predicted"/>
<reference evidence="5 6" key="1">
    <citation type="journal article" date="2016" name="Nat. Commun.">
        <title>Thousands of microbial genomes shed light on interconnected biogeochemical processes in an aquifer system.</title>
        <authorList>
            <person name="Anantharaman K."/>
            <person name="Brown C.T."/>
            <person name="Hug L.A."/>
            <person name="Sharon I."/>
            <person name="Castelle C.J."/>
            <person name="Probst A.J."/>
            <person name="Thomas B.C."/>
            <person name="Singh A."/>
            <person name="Wilkins M.J."/>
            <person name="Karaoz U."/>
            <person name="Brodie E.L."/>
            <person name="Williams K.H."/>
            <person name="Hubbard S.S."/>
            <person name="Banfield J.F."/>
        </authorList>
    </citation>
    <scope>NUCLEOTIDE SEQUENCE [LARGE SCALE GENOMIC DNA]</scope>
</reference>
<dbReference type="EMBL" id="MGDZ01000004">
    <property type="protein sequence ID" value="OGL74245.1"/>
    <property type="molecule type" value="Genomic_DNA"/>
</dbReference>
<gene>
    <name evidence="5" type="ORF">A3D72_03655</name>
</gene>
<dbReference type="InterPro" id="IPR051158">
    <property type="entry name" value="Metallophosphoesterase_sf"/>
</dbReference>
<feature type="transmembrane region" description="Helical" evidence="3">
    <location>
        <begin position="48"/>
        <end position="65"/>
    </location>
</feature>
<dbReference type="PANTHER" id="PTHR31302">
    <property type="entry name" value="TRANSMEMBRANE PROTEIN WITH METALLOPHOSPHOESTERASE DOMAIN-RELATED"/>
    <property type="match status" value="1"/>
</dbReference>
<dbReference type="Gene3D" id="3.60.21.10">
    <property type="match status" value="1"/>
</dbReference>
<dbReference type="STRING" id="1802391.A3D72_03655"/>
<keyword evidence="3" id="KW-0812">Transmembrane</keyword>
<feature type="domain" description="Calcineurin-like phosphoesterase" evidence="4">
    <location>
        <begin position="91"/>
        <end position="264"/>
    </location>
</feature>
<dbReference type="AlphaFoldDB" id="A0A1F7U7K4"/>
<keyword evidence="3" id="KW-1133">Transmembrane helix</keyword>
<accession>A0A1F7U7K4</accession>
<dbReference type="GO" id="GO:0008758">
    <property type="term" value="F:UDP-2,3-diacylglucosamine hydrolase activity"/>
    <property type="evidence" value="ECO:0007669"/>
    <property type="project" value="TreeGrafter"/>
</dbReference>
<dbReference type="Proteomes" id="UP000176303">
    <property type="component" value="Unassembled WGS sequence"/>
</dbReference>
<organism evidence="5 6">
    <name type="scientific">Candidatus Uhrbacteria bacterium RIFCSPHIGHO2_02_FULL_57_19</name>
    <dbReference type="NCBI Taxonomy" id="1802391"/>
    <lineage>
        <taxon>Bacteria</taxon>
        <taxon>Candidatus Uhriibacteriota</taxon>
    </lineage>
</organism>
<dbReference type="GO" id="GO:0016020">
    <property type="term" value="C:membrane"/>
    <property type="evidence" value="ECO:0007669"/>
    <property type="project" value="GOC"/>
</dbReference>
<protein>
    <recommendedName>
        <fullName evidence="4">Calcineurin-like phosphoesterase domain-containing protein</fullName>
    </recommendedName>
</protein>
<name>A0A1F7U7K4_9BACT</name>
<evidence type="ECO:0000256" key="2">
    <source>
        <dbReference type="ARBA" id="ARBA00022801"/>
    </source>
</evidence>
<evidence type="ECO:0000313" key="6">
    <source>
        <dbReference type="Proteomes" id="UP000176303"/>
    </source>
</evidence>
<evidence type="ECO:0000313" key="5">
    <source>
        <dbReference type="EMBL" id="OGL74245.1"/>
    </source>
</evidence>
<dbReference type="InterPro" id="IPR004843">
    <property type="entry name" value="Calcineurin-like_PHP"/>
</dbReference>